<dbReference type="PANTHER" id="PTHR35145">
    <property type="entry name" value="CYTOPLASMIC PROTEIN-RELATED"/>
    <property type="match status" value="1"/>
</dbReference>
<dbReference type="Proteomes" id="UP000070401">
    <property type="component" value="Unassembled WGS sequence"/>
</dbReference>
<accession>A0A133NEP9</accession>
<evidence type="ECO:0008006" key="3">
    <source>
        <dbReference type="Google" id="ProtNLM"/>
    </source>
</evidence>
<dbReference type="InterPro" id="IPR058532">
    <property type="entry name" value="YjbR/MT2646/Rv2570-like"/>
</dbReference>
<name>A0A133NEP9_FUSNU</name>
<dbReference type="SUPFAM" id="SSF142906">
    <property type="entry name" value="YjbR-like"/>
    <property type="match status" value="1"/>
</dbReference>
<dbReference type="PATRIC" id="fig|851.8.peg.2289"/>
<dbReference type="InterPro" id="IPR038056">
    <property type="entry name" value="YjbR-like_sf"/>
</dbReference>
<keyword evidence="2" id="KW-1185">Reference proteome</keyword>
<sequence>MEGNSMREIKNFIKDKKIDLKRLKEFGFELMDNSYYYHTSLLKNQFKMTVKINLDNSIFTEIIDTETNEPYVLHLLEMKRSGYSEKVYKEYSEVLEKIKKKCFEDEIFKANYTKEIITYVKNKYGDELEFLWEKSPKNAVVRRKSSNKWYVVLLTISKRKISLNSDEIIEIINLHNNPEEIEKIIDYKKYFPAYHMNKKYWCTICLDGTVELKEIYKKIDISYELAK</sequence>
<evidence type="ECO:0000313" key="2">
    <source>
        <dbReference type="Proteomes" id="UP000070401"/>
    </source>
</evidence>
<reference evidence="2" key="1">
    <citation type="submission" date="2016-01" db="EMBL/GenBank/DDBJ databases">
        <authorList>
            <person name="Mitreva M."/>
            <person name="Pepin K.H."/>
            <person name="Mihindukulasuriya K.A."/>
            <person name="Fulton R."/>
            <person name="Fronick C."/>
            <person name="O'Laughlin M."/>
            <person name="Miner T."/>
            <person name="Herter B."/>
            <person name="Rosa B.A."/>
            <person name="Cordes M."/>
            <person name="Tomlinson C."/>
            <person name="Wollam A."/>
            <person name="Palsikar V.B."/>
            <person name="Mardis E.R."/>
            <person name="Wilson R.K."/>
        </authorList>
    </citation>
    <scope>NUCLEOTIDE SEQUENCE [LARGE SCALE GENOMIC DNA]</scope>
    <source>
        <strain evidence="2">MJR7757B</strain>
    </source>
</reference>
<dbReference type="Pfam" id="PF04237">
    <property type="entry name" value="YjbR"/>
    <property type="match status" value="1"/>
</dbReference>
<dbReference type="InterPro" id="IPR007351">
    <property type="entry name" value="YjbR"/>
</dbReference>
<dbReference type="EMBL" id="LRPY01000246">
    <property type="protein sequence ID" value="KXA14743.1"/>
    <property type="molecule type" value="Genomic_DNA"/>
</dbReference>
<comment type="caution">
    <text evidence="1">The sequence shown here is derived from an EMBL/GenBank/DDBJ whole genome shotgun (WGS) entry which is preliminary data.</text>
</comment>
<organism evidence="1 2">
    <name type="scientific">Fusobacterium nucleatum</name>
    <dbReference type="NCBI Taxonomy" id="851"/>
    <lineage>
        <taxon>Bacteria</taxon>
        <taxon>Fusobacteriati</taxon>
        <taxon>Fusobacteriota</taxon>
        <taxon>Fusobacteriia</taxon>
        <taxon>Fusobacteriales</taxon>
        <taxon>Fusobacteriaceae</taxon>
        <taxon>Fusobacterium</taxon>
    </lineage>
</organism>
<dbReference type="STRING" id="1408287.GCA_000493815_01324"/>
<gene>
    <name evidence="1" type="ORF">HMPREF3221_02268</name>
</gene>
<dbReference type="Gene3D" id="3.90.1150.30">
    <property type="match status" value="1"/>
</dbReference>
<dbReference type="AlphaFoldDB" id="A0A133NEP9"/>
<protein>
    <recommendedName>
        <fullName evidence="3">MmcQ family protein</fullName>
    </recommendedName>
</protein>
<dbReference type="PANTHER" id="PTHR35145:SF1">
    <property type="entry name" value="CYTOPLASMIC PROTEIN"/>
    <property type="match status" value="1"/>
</dbReference>
<evidence type="ECO:0000313" key="1">
    <source>
        <dbReference type="EMBL" id="KXA14743.1"/>
    </source>
</evidence>
<proteinExistence type="predicted"/>